<feature type="domain" description="Rhodanese" evidence="1">
    <location>
        <begin position="17"/>
        <end position="105"/>
    </location>
</feature>
<dbReference type="Proteomes" id="UP000036027">
    <property type="component" value="Unassembled WGS sequence"/>
</dbReference>
<dbReference type="PANTHER" id="PTHR43031">
    <property type="entry name" value="FAD-DEPENDENT OXIDOREDUCTASE"/>
    <property type="match status" value="1"/>
</dbReference>
<dbReference type="STRING" id="1470200.PL75_10355"/>
<keyword evidence="2" id="KW-0808">Transferase</keyword>
<evidence type="ECO:0000313" key="3">
    <source>
        <dbReference type="Proteomes" id="UP000036027"/>
    </source>
</evidence>
<dbReference type="InterPro" id="IPR050229">
    <property type="entry name" value="GlpE_sulfurtransferase"/>
</dbReference>
<dbReference type="PANTHER" id="PTHR43031:SF17">
    <property type="entry name" value="SULFURTRANSFERASE YTWF-RELATED"/>
    <property type="match status" value="1"/>
</dbReference>
<dbReference type="OrthoDB" id="9811849at2"/>
<accession>A0A0J0YPI0</accession>
<dbReference type="GO" id="GO:0016740">
    <property type="term" value="F:transferase activity"/>
    <property type="evidence" value="ECO:0007669"/>
    <property type="project" value="UniProtKB-KW"/>
</dbReference>
<dbReference type="SUPFAM" id="SSF52821">
    <property type="entry name" value="Rhodanese/Cell cycle control phosphatase"/>
    <property type="match status" value="1"/>
</dbReference>
<gene>
    <name evidence="2" type="ORF">PL75_10355</name>
</gene>
<dbReference type="RefSeq" id="WP_047761865.1">
    <property type="nucleotide sequence ID" value="NZ_CP091510.1"/>
</dbReference>
<dbReference type="PATRIC" id="fig|1470200.3.peg.1375"/>
<dbReference type="InterPro" id="IPR001763">
    <property type="entry name" value="Rhodanese-like_dom"/>
</dbReference>
<reference evidence="2 3" key="1">
    <citation type="submission" date="2014-11" db="EMBL/GenBank/DDBJ databases">
        <title>Genome of a novel goose pathogen.</title>
        <authorList>
            <person name="Hansen C.M."/>
            <person name="Hueffer K."/>
            <person name="Choi S.C."/>
        </authorList>
    </citation>
    <scope>NUCLEOTIDE SEQUENCE [LARGE SCALE GENOMIC DNA]</scope>
    <source>
        <strain evidence="2 3">KH1503</strain>
    </source>
</reference>
<comment type="caution">
    <text evidence="2">The sequence shown here is derived from an EMBL/GenBank/DDBJ whole genome shotgun (WGS) entry which is preliminary data.</text>
</comment>
<dbReference type="AlphaFoldDB" id="A0A0J0YPI0"/>
<proteinExistence type="predicted"/>
<protein>
    <submittedName>
        <fullName evidence="2">Sulfurtransferase</fullName>
    </submittedName>
</protein>
<organism evidence="2 3">
    <name type="scientific">Neisseria arctica</name>
    <dbReference type="NCBI Taxonomy" id="1470200"/>
    <lineage>
        <taxon>Bacteria</taxon>
        <taxon>Pseudomonadati</taxon>
        <taxon>Pseudomonadota</taxon>
        <taxon>Betaproteobacteria</taxon>
        <taxon>Neisseriales</taxon>
        <taxon>Neisseriaceae</taxon>
        <taxon>Neisseria</taxon>
    </lineage>
</organism>
<dbReference type="InterPro" id="IPR036873">
    <property type="entry name" value="Rhodanese-like_dom_sf"/>
</dbReference>
<dbReference type="Pfam" id="PF00581">
    <property type="entry name" value="Rhodanese"/>
    <property type="match status" value="1"/>
</dbReference>
<sequence length="107" mass="12196">MSIPQLSPTELKQWLDEGRKIILLDVREDEEVAFCALPGHTHIPMNMLPLRQNELPDGLPIVVYCHHGMRSLYSAMYLAEAGFESLYNLQGGIDAWSQQIDPNTPRY</sequence>
<dbReference type="EMBL" id="JTDO01000023">
    <property type="protein sequence ID" value="KLT72029.1"/>
    <property type="molecule type" value="Genomic_DNA"/>
</dbReference>
<dbReference type="Gene3D" id="3.40.250.10">
    <property type="entry name" value="Rhodanese-like domain"/>
    <property type="match status" value="1"/>
</dbReference>
<keyword evidence="3" id="KW-1185">Reference proteome</keyword>
<evidence type="ECO:0000313" key="2">
    <source>
        <dbReference type="EMBL" id="KLT72029.1"/>
    </source>
</evidence>
<dbReference type="SMART" id="SM00450">
    <property type="entry name" value="RHOD"/>
    <property type="match status" value="1"/>
</dbReference>
<evidence type="ECO:0000259" key="1">
    <source>
        <dbReference type="PROSITE" id="PS50206"/>
    </source>
</evidence>
<dbReference type="PROSITE" id="PS50206">
    <property type="entry name" value="RHODANESE_3"/>
    <property type="match status" value="1"/>
</dbReference>
<name>A0A0J0YPI0_9NEIS</name>